<dbReference type="GO" id="GO:0008033">
    <property type="term" value="P:tRNA processing"/>
    <property type="evidence" value="ECO:0007669"/>
    <property type="project" value="UniProtKB-KW"/>
</dbReference>
<dbReference type="InterPro" id="IPR016487">
    <property type="entry name" value="Lsm6/sSmF"/>
</dbReference>
<dbReference type="GO" id="GO:0000932">
    <property type="term" value="C:P-body"/>
    <property type="evidence" value="ECO:0007669"/>
    <property type="project" value="TreeGrafter"/>
</dbReference>
<evidence type="ECO:0000256" key="10">
    <source>
        <dbReference type="ARBA" id="ARBA00022884"/>
    </source>
</evidence>
<proteinExistence type="inferred from homology"/>
<dbReference type="InterPro" id="IPR047575">
    <property type="entry name" value="Sm"/>
</dbReference>
<sequence length="95" mass="10468">MASPAATNGANLKFANARQSSKDMISSFISELQGEEVAVRLNSGSIFQGYCESIDQFMHINLGNCRQIEDGKEVKYWGDAFIRGNNVSYIALRGE</sequence>
<dbReference type="AlphaFoldDB" id="A0A6A5X0N7"/>
<protein>
    <recommendedName>
        <fullName evidence="4">U6 snRNA-associated Sm-like protein LSm6</fullName>
    </recommendedName>
</protein>
<dbReference type="OrthoDB" id="268799at2759"/>
<comment type="similarity">
    <text evidence="3 15">Belongs to the snRNP Sm proteins family. SmF/LSm6 subfamily.</text>
</comment>
<name>A0A6A5X0N7_9PLEO</name>
<evidence type="ECO:0000256" key="13">
    <source>
        <dbReference type="ARBA" id="ARBA00023274"/>
    </source>
</evidence>
<dbReference type="Pfam" id="PF01423">
    <property type="entry name" value="LSM"/>
    <property type="match status" value="1"/>
</dbReference>
<dbReference type="GO" id="GO:0046540">
    <property type="term" value="C:U4/U6 x U5 tri-snRNP complex"/>
    <property type="evidence" value="ECO:0007669"/>
    <property type="project" value="TreeGrafter"/>
</dbReference>
<keyword evidence="10 15" id="KW-0694">RNA-binding</keyword>
<keyword evidence="6" id="KW-0698">rRNA processing</keyword>
<evidence type="ECO:0000256" key="3">
    <source>
        <dbReference type="ARBA" id="ARBA00007927"/>
    </source>
</evidence>
<feature type="domain" description="Sm" evidence="16">
    <location>
        <begin position="24"/>
        <end position="95"/>
    </location>
</feature>
<evidence type="ECO:0000256" key="12">
    <source>
        <dbReference type="ARBA" id="ARBA00023242"/>
    </source>
</evidence>
<evidence type="ECO:0000256" key="1">
    <source>
        <dbReference type="ARBA" id="ARBA00004123"/>
    </source>
</evidence>
<evidence type="ECO:0000256" key="2">
    <source>
        <dbReference type="ARBA" id="ARBA00004496"/>
    </source>
</evidence>
<evidence type="ECO:0000313" key="18">
    <source>
        <dbReference type="Proteomes" id="UP000799779"/>
    </source>
</evidence>
<dbReference type="SUPFAM" id="SSF50182">
    <property type="entry name" value="Sm-like ribonucleoproteins"/>
    <property type="match status" value="1"/>
</dbReference>
<dbReference type="PANTHER" id="PTHR11021:SF1">
    <property type="entry name" value="U6 SNRNA-ASSOCIATED SM-LIKE PROTEIN LSM6"/>
    <property type="match status" value="1"/>
</dbReference>
<dbReference type="EMBL" id="ML977572">
    <property type="protein sequence ID" value="KAF2003466.1"/>
    <property type="molecule type" value="Genomic_DNA"/>
</dbReference>
<dbReference type="GO" id="GO:0005688">
    <property type="term" value="C:U6 snRNP"/>
    <property type="evidence" value="ECO:0007669"/>
    <property type="project" value="TreeGrafter"/>
</dbReference>
<organism evidence="17 18">
    <name type="scientific">Amniculicola lignicola CBS 123094</name>
    <dbReference type="NCBI Taxonomy" id="1392246"/>
    <lineage>
        <taxon>Eukaryota</taxon>
        <taxon>Fungi</taxon>
        <taxon>Dikarya</taxon>
        <taxon>Ascomycota</taxon>
        <taxon>Pezizomycotina</taxon>
        <taxon>Dothideomycetes</taxon>
        <taxon>Pleosporomycetidae</taxon>
        <taxon>Pleosporales</taxon>
        <taxon>Amniculicolaceae</taxon>
        <taxon>Amniculicola</taxon>
    </lineage>
</organism>
<dbReference type="GO" id="GO:0003723">
    <property type="term" value="F:RNA binding"/>
    <property type="evidence" value="ECO:0007669"/>
    <property type="project" value="UniProtKB-UniRule"/>
</dbReference>
<evidence type="ECO:0000256" key="8">
    <source>
        <dbReference type="ARBA" id="ARBA00022694"/>
    </source>
</evidence>
<evidence type="ECO:0000256" key="5">
    <source>
        <dbReference type="ARBA" id="ARBA00022490"/>
    </source>
</evidence>
<dbReference type="GO" id="GO:0030490">
    <property type="term" value="P:maturation of SSU-rRNA"/>
    <property type="evidence" value="ECO:0007669"/>
    <property type="project" value="TreeGrafter"/>
</dbReference>
<keyword evidence="13 15" id="KW-0687">Ribonucleoprotein</keyword>
<keyword evidence="11 15" id="KW-0508">mRNA splicing</keyword>
<evidence type="ECO:0000256" key="4">
    <source>
        <dbReference type="ARBA" id="ARBA00014768"/>
    </source>
</evidence>
<dbReference type="GO" id="GO:0005730">
    <property type="term" value="C:nucleolus"/>
    <property type="evidence" value="ECO:0007669"/>
    <property type="project" value="TreeGrafter"/>
</dbReference>
<evidence type="ECO:0000256" key="11">
    <source>
        <dbReference type="ARBA" id="ARBA00023187"/>
    </source>
</evidence>
<dbReference type="GO" id="GO:0005681">
    <property type="term" value="C:spliceosomal complex"/>
    <property type="evidence" value="ECO:0007669"/>
    <property type="project" value="UniProtKB-KW"/>
</dbReference>
<reference evidence="17" key="1">
    <citation type="journal article" date="2020" name="Stud. Mycol.">
        <title>101 Dothideomycetes genomes: a test case for predicting lifestyles and emergence of pathogens.</title>
        <authorList>
            <person name="Haridas S."/>
            <person name="Albert R."/>
            <person name="Binder M."/>
            <person name="Bloem J."/>
            <person name="Labutti K."/>
            <person name="Salamov A."/>
            <person name="Andreopoulos B."/>
            <person name="Baker S."/>
            <person name="Barry K."/>
            <person name="Bills G."/>
            <person name="Bluhm B."/>
            <person name="Cannon C."/>
            <person name="Castanera R."/>
            <person name="Culley D."/>
            <person name="Daum C."/>
            <person name="Ezra D."/>
            <person name="Gonzalez J."/>
            <person name="Henrissat B."/>
            <person name="Kuo A."/>
            <person name="Liang C."/>
            <person name="Lipzen A."/>
            <person name="Lutzoni F."/>
            <person name="Magnuson J."/>
            <person name="Mondo S."/>
            <person name="Nolan M."/>
            <person name="Ohm R."/>
            <person name="Pangilinan J."/>
            <person name="Park H.-J."/>
            <person name="Ramirez L."/>
            <person name="Alfaro M."/>
            <person name="Sun H."/>
            <person name="Tritt A."/>
            <person name="Yoshinaga Y."/>
            <person name="Zwiers L.-H."/>
            <person name="Turgeon B."/>
            <person name="Goodwin S."/>
            <person name="Spatafora J."/>
            <person name="Crous P."/>
            <person name="Grigoriev I."/>
        </authorList>
    </citation>
    <scope>NUCLEOTIDE SEQUENCE</scope>
    <source>
        <strain evidence="17">CBS 123094</strain>
    </source>
</reference>
<evidence type="ECO:0000313" key="17">
    <source>
        <dbReference type="EMBL" id="KAF2003466.1"/>
    </source>
</evidence>
<evidence type="ECO:0000256" key="6">
    <source>
        <dbReference type="ARBA" id="ARBA00022552"/>
    </source>
</evidence>
<gene>
    <name evidence="17" type="ORF">P154DRAFT_520077</name>
</gene>
<evidence type="ECO:0000256" key="9">
    <source>
        <dbReference type="ARBA" id="ARBA00022728"/>
    </source>
</evidence>
<keyword evidence="18" id="KW-1185">Reference proteome</keyword>
<dbReference type="Proteomes" id="UP000799779">
    <property type="component" value="Unassembled WGS sequence"/>
</dbReference>
<keyword evidence="5" id="KW-0963">Cytoplasm</keyword>
<accession>A0A6A5X0N7</accession>
<evidence type="ECO:0000256" key="7">
    <source>
        <dbReference type="ARBA" id="ARBA00022664"/>
    </source>
</evidence>
<dbReference type="PANTHER" id="PTHR11021">
    <property type="entry name" value="SMALL NUCLEAR RIBONUCLEOPROTEIN F SNRNP-F"/>
    <property type="match status" value="1"/>
</dbReference>
<dbReference type="Gene3D" id="2.30.30.100">
    <property type="match status" value="1"/>
</dbReference>
<keyword evidence="12 15" id="KW-0539">Nucleus</keyword>
<evidence type="ECO:0000256" key="14">
    <source>
        <dbReference type="ARBA" id="ARBA00025365"/>
    </source>
</evidence>
<keyword evidence="7 15" id="KW-0507">mRNA processing</keyword>
<evidence type="ECO:0000259" key="16">
    <source>
        <dbReference type="PROSITE" id="PS52002"/>
    </source>
</evidence>
<dbReference type="GO" id="GO:0005732">
    <property type="term" value="C:sno(s)RNA-containing ribonucleoprotein complex"/>
    <property type="evidence" value="ECO:0007669"/>
    <property type="project" value="TreeGrafter"/>
</dbReference>
<keyword evidence="9 15" id="KW-0747">Spliceosome</keyword>
<keyword evidence="8" id="KW-0819">tRNA processing</keyword>
<dbReference type="PROSITE" id="PS52002">
    <property type="entry name" value="SM"/>
    <property type="match status" value="1"/>
</dbReference>
<evidence type="ECO:0000256" key="15">
    <source>
        <dbReference type="PIRNR" id="PIRNR006609"/>
    </source>
</evidence>
<dbReference type="InterPro" id="IPR001163">
    <property type="entry name" value="Sm_dom_euk/arc"/>
</dbReference>
<dbReference type="GO" id="GO:0000398">
    <property type="term" value="P:mRNA splicing, via spliceosome"/>
    <property type="evidence" value="ECO:0007669"/>
    <property type="project" value="InterPro"/>
</dbReference>
<dbReference type="SMART" id="SM00651">
    <property type="entry name" value="Sm"/>
    <property type="match status" value="1"/>
</dbReference>
<comment type="subcellular location">
    <subcellularLocation>
        <location evidence="2">Cytoplasm</location>
    </subcellularLocation>
    <subcellularLocation>
        <location evidence="1 15">Nucleus</location>
    </subcellularLocation>
</comment>
<dbReference type="InterPro" id="IPR010920">
    <property type="entry name" value="LSM_dom_sf"/>
</dbReference>
<comment type="function">
    <text evidence="14">Component of LSm protein complexes, which are involved in RNA processing and may function in a chaperone-like manner, facilitating the efficient association of RNA processing factors with their substrates. Component of the cytoplasmic LSM1-LSM7 complex, which is thought to be involved in mRNA degradation by activating the decapping step in the 5'-to-3' mRNA decay pathway. Component of the nuclear LSM2-LSM8 complex, which is involved in splicing of nuclear mRNAs. LSM2-LSM8 associates with multiple snRNP complexes containing the U6 snRNA (U4/U6 di-snRNP, spliceosomal U4/U6.U5 tri-snRNP, and free U6 snRNP). It binds directly to the 3'-terminal U-tract of U6 snRNA and plays a role in the biogenesis and stability of the U6 snRNP and U4/U6 snRNP complexes. LSM2-LSM8 probably also is involved degradation of nuclear pre-mRNA by targeting them for decapping, and in processing of pre-tRNAs, pre-rRNAs and U3 snoRNA.</text>
</comment>